<dbReference type="AlphaFoldDB" id="Q6F6M2"/>
<dbReference type="eggNOG" id="COG3575">
    <property type="taxonomic scope" value="Bacteria"/>
</dbReference>
<name>Q6F6M2_ACIAD</name>
<evidence type="ECO:0000313" key="2">
    <source>
        <dbReference type="Proteomes" id="UP000000430"/>
    </source>
</evidence>
<dbReference type="InterPro" id="IPR009267">
    <property type="entry name" value="NTP_transf_6"/>
</dbReference>
<gene>
    <name evidence="1" type="ordered locus">ACIAD3667</name>
</gene>
<dbReference type="PANTHER" id="PTHR39166:SF1">
    <property type="entry name" value="BLL1166 PROTEIN"/>
    <property type="match status" value="1"/>
</dbReference>
<dbReference type="Pfam" id="PF06042">
    <property type="entry name" value="NTP_transf_6"/>
    <property type="match status" value="1"/>
</dbReference>
<dbReference type="EMBL" id="CR543861">
    <property type="protein sequence ID" value="CAG70295.1"/>
    <property type="molecule type" value="Genomic_DNA"/>
</dbReference>
<evidence type="ECO:0008006" key="3">
    <source>
        <dbReference type="Google" id="ProtNLM"/>
    </source>
</evidence>
<evidence type="ECO:0000313" key="1">
    <source>
        <dbReference type="EMBL" id="CAG70295.1"/>
    </source>
</evidence>
<protein>
    <recommendedName>
        <fullName evidence="3">Nucleotidyltransferase family protein</fullName>
    </recommendedName>
</protein>
<dbReference type="Proteomes" id="UP000000430">
    <property type="component" value="Chromosome"/>
</dbReference>
<dbReference type="PANTHER" id="PTHR39166">
    <property type="entry name" value="BLL1166 PROTEIN"/>
    <property type="match status" value="1"/>
</dbReference>
<dbReference type="HOGENOM" id="CLU_092842_1_0_6"/>
<dbReference type="KEGG" id="aci:ACIAD3667"/>
<organism evidence="1 2">
    <name type="scientific">Acinetobacter baylyi (strain ATCC 33305 / BD413 / ADP1)</name>
    <dbReference type="NCBI Taxonomy" id="62977"/>
    <lineage>
        <taxon>Bacteria</taxon>
        <taxon>Pseudomonadati</taxon>
        <taxon>Pseudomonadota</taxon>
        <taxon>Gammaproteobacteria</taxon>
        <taxon>Moraxellales</taxon>
        <taxon>Moraxellaceae</taxon>
        <taxon>Acinetobacter</taxon>
    </lineage>
</organism>
<reference evidence="1 2" key="1">
    <citation type="journal article" date="2004" name="Nucleic Acids Res.">
        <title>Unique features revealed by the genome sequence of Acinetobacter sp. ADP1, a versatile and naturally transformation competent bacterium.</title>
        <authorList>
            <person name="Barbe V."/>
            <person name="Vallenet D."/>
            <person name="Fonknechten N."/>
            <person name="Kreimeyer A."/>
            <person name="Oztas S."/>
            <person name="Labarre L."/>
            <person name="Cruveiller S."/>
            <person name="Robert C."/>
            <person name="Duprat S."/>
            <person name="Wincker P."/>
            <person name="Ornston L.N."/>
            <person name="Weissenbach J."/>
            <person name="Marliere P."/>
            <person name="Cohen G.N."/>
            <person name="Medigue C."/>
        </authorList>
    </citation>
    <scope>NUCLEOTIDE SEQUENCE [LARGE SCALE GENOMIC DNA]</scope>
    <source>
        <strain evidence="2">ATCC 33305 / BD413 / ADP1</strain>
    </source>
</reference>
<proteinExistence type="predicted"/>
<sequence length="223" mass="26456">MYRIYQDLDRLYAMTRDDYYKSGITNELDLSKVFVHSHLALQYMVFSNQALYQRLKALYSIHPEAYLAAGIIRQLVWSTLHQQQYDIRHMEIDVVFYDPDLKHISEKDIQAALHQLFPDNVWDVVNQATVHHWYVTEQGKKISPYLSLIDALATWPETATAIAVRLNHDDQLEIIAPFGLEDLFELKLRWNSKLVSKPLFLDRIRQKNWIERWPKLKIMNTPE</sequence>
<dbReference type="STRING" id="202950.GCA_001485005_03193"/>
<accession>Q6F6M2</accession>